<feature type="chain" id="PRO_5026808974" evidence="2">
    <location>
        <begin position="21"/>
        <end position="327"/>
    </location>
</feature>
<sequence>MSFVKTAASAAILAATAATAADARDQIRIVGSSTVFPFSTAVAEQFGRTTDFQTPVVESTGSGGGLKLFCAGVGTDHPDITNASRRMKSTEFEMCQQNGVTEVTEAVIGYDGIVVANAKGGPEFSVTREQLVVALAEQGPKPSTWDEVDPSLPAISIEVLGPPPSSGTRDAFNELVMEEGCEGAGIECEGIEIRTDGAYIESGENDNLIVSKLEANPNALGVFGFSFLDQNADALQGSMVDGVFPTFENIASGDYPVSRSLYFYIKNAHVGVVPGIQEYANEFLSPAAAGEDGYLVDKGLIPLPKDRFEEVSGNIETLAPMTGNEWN</sequence>
<dbReference type="RefSeq" id="WP_159810427.1">
    <property type="nucleotide sequence ID" value="NZ_BLJE01000006.1"/>
</dbReference>
<dbReference type="OrthoDB" id="9790048at2"/>
<evidence type="ECO:0000313" key="5">
    <source>
        <dbReference type="Proteomes" id="UP000436822"/>
    </source>
</evidence>
<dbReference type="InterPro" id="IPR024370">
    <property type="entry name" value="PBP_domain"/>
</dbReference>
<evidence type="ECO:0000256" key="1">
    <source>
        <dbReference type="ARBA" id="ARBA00022729"/>
    </source>
</evidence>
<comment type="caution">
    <text evidence="4">The sequence shown here is derived from an EMBL/GenBank/DDBJ whole genome shotgun (WGS) entry which is preliminary data.</text>
</comment>
<keyword evidence="1 2" id="KW-0732">Signal</keyword>
<dbReference type="InterPro" id="IPR050811">
    <property type="entry name" value="Phosphate_ABC_transporter"/>
</dbReference>
<dbReference type="Pfam" id="PF12849">
    <property type="entry name" value="PBP_like_2"/>
    <property type="match status" value="1"/>
</dbReference>
<feature type="domain" description="PBP" evidence="3">
    <location>
        <begin position="17"/>
        <end position="286"/>
    </location>
</feature>
<keyword evidence="5" id="KW-1185">Reference proteome</keyword>
<dbReference type="Proteomes" id="UP000436822">
    <property type="component" value="Unassembled WGS sequence"/>
</dbReference>
<proteinExistence type="predicted"/>
<name>A0A6N6JKU9_9RHOB</name>
<dbReference type="SUPFAM" id="SSF53850">
    <property type="entry name" value="Periplasmic binding protein-like II"/>
    <property type="match status" value="1"/>
</dbReference>
<protein>
    <submittedName>
        <fullName evidence="4">Phosphate ABC transporter substrate-binding protein</fullName>
    </submittedName>
</protein>
<evidence type="ECO:0000313" key="4">
    <source>
        <dbReference type="EMBL" id="GFE66941.1"/>
    </source>
</evidence>
<evidence type="ECO:0000259" key="3">
    <source>
        <dbReference type="Pfam" id="PF12849"/>
    </source>
</evidence>
<accession>A0A6N6JKU9</accession>
<dbReference type="PANTHER" id="PTHR30570:SF1">
    <property type="entry name" value="PHOSPHATE-BINDING PROTEIN PSTS"/>
    <property type="match status" value="1"/>
</dbReference>
<evidence type="ECO:0000256" key="2">
    <source>
        <dbReference type="SAM" id="SignalP"/>
    </source>
</evidence>
<dbReference type="Gene3D" id="3.40.190.10">
    <property type="entry name" value="Periplasmic binding protein-like II"/>
    <property type="match status" value="2"/>
</dbReference>
<feature type="signal peptide" evidence="2">
    <location>
        <begin position="1"/>
        <end position="20"/>
    </location>
</feature>
<dbReference type="EMBL" id="BLJE01000006">
    <property type="protein sequence ID" value="GFE66941.1"/>
    <property type="molecule type" value="Genomic_DNA"/>
</dbReference>
<reference evidence="4 5" key="1">
    <citation type="submission" date="2019-12" db="EMBL/GenBank/DDBJ databases">
        <title>Litoreibacter badius sp. nov., a novel bacteriochlorophyll a-containing bacterium in the genus Litoreibacter.</title>
        <authorList>
            <person name="Kanamuro M."/>
            <person name="Takabe Y."/>
            <person name="Mori K."/>
            <person name="Takaichi S."/>
            <person name="Hanada S."/>
        </authorList>
    </citation>
    <scope>NUCLEOTIDE SEQUENCE [LARGE SCALE GENOMIC DNA]</scope>
    <source>
        <strain evidence="4 5">K6</strain>
    </source>
</reference>
<gene>
    <name evidence="4" type="ORF">KIN_40150</name>
</gene>
<dbReference type="PANTHER" id="PTHR30570">
    <property type="entry name" value="PERIPLASMIC PHOSPHATE BINDING COMPONENT OF PHOSPHATE ABC TRANSPORTER"/>
    <property type="match status" value="1"/>
</dbReference>
<dbReference type="AlphaFoldDB" id="A0A6N6JKU9"/>
<organism evidence="4 5">
    <name type="scientific">Litoreibacter roseus</name>
    <dbReference type="NCBI Taxonomy" id="2601869"/>
    <lineage>
        <taxon>Bacteria</taxon>
        <taxon>Pseudomonadati</taxon>
        <taxon>Pseudomonadota</taxon>
        <taxon>Alphaproteobacteria</taxon>
        <taxon>Rhodobacterales</taxon>
        <taxon>Roseobacteraceae</taxon>
        <taxon>Litoreibacter</taxon>
    </lineage>
</organism>